<evidence type="ECO:0000256" key="14">
    <source>
        <dbReference type="ARBA" id="ARBA00025614"/>
    </source>
</evidence>
<keyword evidence="4 16" id="KW-1003">Cell membrane</keyword>
<name>A0A371B7R4_9BRAD</name>
<dbReference type="Proteomes" id="UP000263993">
    <property type="component" value="Unassembled WGS sequence"/>
</dbReference>
<evidence type="ECO:0000256" key="17">
    <source>
        <dbReference type="RuleBase" id="RU003848"/>
    </source>
</evidence>
<keyword evidence="10 16" id="KW-0406">Ion transport</keyword>
<evidence type="ECO:0000256" key="18">
    <source>
        <dbReference type="SAM" id="Coils"/>
    </source>
</evidence>
<feature type="coiled-coil region" evidence="18">
    <location>
        <begin position="74"/>
        <end position="138"/>
    </location>
</feature>
<dbReference type="RefSeq" id="WP_115515663.1">
    <property type="nucleotide sequence ID" value="NZ_QRGO01000001.1"/>
</dbReference>
<evidence type="ECO:0000256" key="16">
    <source>
        <dbReference type="HAMAP-Rule" id="MF_01398"/>
    </source>
</evidence>
<dbReference type="InterPro" id="IPR050059">
    <property type="entry name" value="ATP_synthase_B_chain"/>
</dbReference>
<evidence type="ECO:0000256" key="3">
    <source>
        <dbReference type="ARBA" id="ARBA00022448"/>
    </source>
</evidence>
<evidence type="ECO:0000256" key="8">
    <source>
        <dbReference type="ARBA" id="ARBA00022781"/>
    </source>
</evidence>
<sequence length="178" mass="18685">MATSTHTEVPSSHGKGVFPPFDPTTFPSQLVWLVLTFAILYALMAKVALPRIGGIIEDRQKRAADDVAAAGKLKAESEAAVAAYEKALAEARARAQVIATETRDKQAAEAEASRKALEDQLNVKLADAEKTIASTKQKAMAEVRGIATDAAKAIVERLTGKAPADAAISSAVDTALKS</sequence>
<evidence type="ECO:0000256" key="7">
    <source>
        <dbReference type="ARBA" id="ARBA00022692"/>
    </source>
</evidence>
<keyword evidence="18" id="KW-0175">Coiled coil</keyword>
<feature type="transmembrane region" description="Helical" evidence="16">
    <location>
        <begin position="30"/>
        <end position="49"/>
    </location>
</feature>
<comment type="function">
    <text evidence="13 16">F(1)F(0) ATP synthase produces ATP from ADP in the presence of a proton or sodium gradient. F-type ATPases consist of two structural domains, F(1) containing the extramembraneous catalytic core and F(0) containing the membrane proton channel, linked together by a central stalk and a peripheral stalk. During catalysis, ATP synthesis in the catalytic domain of F(1) is coupled via a rotary mechanism of the central stalk subunits to proton translocation.</text>
</comment>
<dbReference type="InterPro" id="IPR002146">
    <property type="entry name" value="ATP_synth_b/b'su_bac/chlpt"/>
</dbReference>
<comment type="subcellular location">
    <subcellularLocation>
        <location evidence="1">Cell inner membrane</location>
        <topology evidence="1">Single-pass membrane protein</topology>
    </subcellularLocation>
    <subcellularLocation>
        <location evidence="16">Cell membrane</location>
        <topology evidence="16">Single-pass membrane protein</topology>
    </subcellularLocation>
</comment>
<keyword evidence="5" id="KW-0997">Cell inner membrane</keyword>
<comment type="function">
    <text evidence="14">Component of the F(0) channel, it forms part of the peripheral stalk, linking F(1) to F(0). The b'-subunit is a diverged and duplicated form of b found in plants and photosynthetic bacteria.</text>
</comment>
<dbReference type="CDD" id="cd06503">
    <property type="entry name" value="ATP-synt_Fo_b"/>
    <property type="match status" value="1"/>
</dbReference>
<evidence type="ECO:0000256" key="13">
    <source>
        <dbReference type="ARBA" id="ARBA00025198"/>
    </source>
</evidence>
<organism evidence="19 20">
    <name type="scientific">Undibacter mobilis</name>
    <dbReference type="NCBI Taxonomy" id="2292256"/>
    <lineage>
        <taxon>Bacteria</taxon>
        <taxon>Pseudomonadati</taxon>
        <taxon>Pseudomonadota</taxon>
        <taxon>Alphaproteobacteria</taxon>
        <taxon>Hyphomicrobiales</taxon>
        <taxon>Nitrobacteraceae</taxon>
        <taxon>Undibacter</taxon>
    </lineage>
</organism>
<evidence type="ECO:0000256" key="11">
    <source>
        <dbReference type="ARBA" id="ARBA00023136"/>
    </source>
</evidence>
<evidence type="ECO:0000256" key="5">
    <source>
        <dbReference type="ARBA" id="ARBA00022519"/>
    </source>
</evidence>
<dbReference type="Pfam" id="PF00430">
    <property type="entry name" value="ATP-synt_B"/>
    <property type="match status" value="1"/>
</dbReference>
<protein>
    <recommendedName>
        <fullName evidence="16">ATP synthase subunit b</fullName>
    </recommendedName>
    <alternativeName>
        <fullName evidence="16">ATP synthase F(0) sector subunit b</fullName>
    </alternativeName>
    <alternativeName>
        <fullName evidence="16">ATPase subunit I</fullName>
    </alternativeName>
    <alternativeName>
        <fullName evidence="16">F-type ATPase subunit b</fullName>
        <shortName evidence="16">F-ATPase subunit b</shortName>
    </alternativeName>
</protein>
<keyword evidence="12 16" id="KW-0066">ATP synthesis</keyword>
<keyword evidence="7 16" id="KW-0812">Transmembrane</keyword>
<dbReference type="HAMAP" id="MF_01398">
    <property type="entry name" value="ATP_synth_b_bprime"/>
    <property type="match status" value="1"/>
</dbReference>
<keyword evidence="11 16" id="KW-0472">Membrane</keyword>
<keyword evidence="9 16" id="KW-1133">Transmembrane helix</keyword>
<accession>A0A371B7R4</accession>
<evidence type="ECO:0000256" key="4">
    <source>
        <dbReference type="ARBA" id="ARBA00022475"/>
    </source>
</evidence>
<evidence type="ECO:0000256" key="12">
    <source>
        <dbReference type="ARBA" id="ARBA00023310"/>
    </source>
</evidence>
<dbReference type="EMBL" id="QRGO01000001">
    <property type="protein sequence ID" value="RDV03639.1"/>
    <property type="molecule type" value="Genomic_DNA"/>
</dbReference>
<dbReference type="PANTHER" id="PTHR33445:SF1">
    <property type="entry name" value="ATP SYNTHASE SUBUNIT B"/>
    <property type="match status" value="1"/>
</dbReference>
<keyword evidence="20" id="KW-1185">Reference proteome</keyword>
<evidence type="ECO:0000313" key="20">
    <source>
        <dbReference type="Proteomes" id="UP000263993"/>
    </source>
</evidence>
<evidence type="ECO:0000256" key="2">
    <source>
        <dbReference type="ARBA" id="ARBA00005513"/>
    </source>
</evidence>
<gene>
    <name evidence="16" type="primary">atpF</name>
    <name evidence="19" type="ORF">DXH78_02975</name>
</gene>
<comment type="similarity">
    <text evidence="2 16 17">Belongs to the ATPase B chain family.</text>
</comment>
<dbReference type="OrthoDB" id="9805716at2"/>
<evidence type="ECO:0000256" key="6">
    <source>
        <dbReference type="ARBA" id="ARBA00022547"/>
    </source>
</evidence>
<evidence type="ECO:0000256" key="15">
    <source>
        <dbReference type="ARBA" id="ARBA00025830"/>
    </source>
</evidence>
<evidence type="ECO:0000256" key="10">
    <source>
        <dbReference type="ARBA" id="ARBA00023065"/>
    </source>
</evidence>
<dbReference type="GO" id="GO:0045259">
    <property type="term" value="C:proton-transporting ATP synthase complex"/>
    <property type="evidence" value="ECO:0007669"/>
    <property type="project" value="UniProtKB-KW"/>
</dbReference>
<evidence type="ECO:0000313" key="19">
    <source>
        <dbReference type="EMBL" id="RDV03639.1"/>
    </source>
</evidence>
<comment type="caution">
    <text evidence="19">The sequence shown here is derived from an EMBL/GenBank/DDBJ whole genome shotgun (WGS) entry which is preliminary data.</text>
</comment>
<keyword evidence="8 16" id="KW-0375">Hydrogen ion transport</keyword>
<proteinExistence type="inferred from homology"/>
<dbReference type="NCBIfam" id="NF006612">
    <property type="entry name" value="PRK09174.1"/>
    <property type="match status" value="1"/>
</dbReference>
<evidence type="ECO:0000256" key="1">
    <source>
        <dbReference type="ARBA" id="ARBA00004377"/>
    </source>
</evidence>
<reference evidence="20" key="1">
    <citation type="submission" date="2018-08" db="EMBL/GenBank/DDBJ databases">
        <authorList>
            <person name="Kim S.-J."/>
            <person name="Jung G.-Y."/>
        </authorList>
    </citation>
    <scope>NUCLEOTIDE SEQUENCE [LARGE SCALE GENOMIC DNA]</scope>
    <source>
        <strain evidence="20">GY_H</strain>
    </source>
</reference>
<dbReference type="PANTHER" id="PTHR33445">
    <property type="entry name" value="ATP SYNTHASE SUBUNIT B', CHLOROPLASTIC"/>
    <property type="match status" value="1"/>
</dbReference>
<dbReference type="GO" id="GO:0046961">
    <property type="term" value="F:proton-transporting ATPase activity, rotational mechanism"/>
    <property type="evidence" value="ECO:0007669"/>
    <property type="project" value="TreeGrafter"/>
</dbReference>
<comment type="subunit">
    <text evidence="15 16">F-type ATPases have 2 components, F(1) - the catalytic core - and F(0) - the membrane proton channel. F(1) has five subunits: alpha(3), beta(3), gamma(1), delta(1), epsilon(1). F(0) has three main subunits: a(1), b(2) and c(10-14). The alpha and beta chains form an alternating ring which encloses part of the gamma chain. F(1) is attached to F(0) by a central stalk formed by the gamma and epsilon chains, while a peripheral stalk is formed by the delta and b chains.</text>
</comment>
<dbReference type="GO" id="GO:0046933">
    <property type="term" value="F:proton-transporting ATP synthase activity, rotational mechanism"/>
    <property type="evidence" value="ECO:0007669"/>
    <property type="project" value="UniProtKB-UniRule"/>
</dbReference>
<dbReference type="GO" id="GO:0005886">
    <property type="term" value="C:plasma membrane"/>
    <property type="evidence" value="ECO:0007669"/>
    <property type="project" value="UniProtKB-SubCell"/>
</dbReference>
<evidence type="ECO:0000256" key="9">
    <source>
        <dbReference type="ARBA" id="ARBA00022989"/>
    </source>
</evidence>
<keyword evidence="6 16" id="KW-0138">CF(0)</keyword>
<keyword evidence="3 16" id="KW-0813">Transport</keyword>
<dbReference type="AlphaFoldDB" id="A0A371B7R4"/>